<dbReference type="SUPFAM" id="SSF56300">
    <property type="entry name" value="Metallo-dependent phosphatases"/>
    <property type="match status" value="1"/>
</dbReference>
<dbReference type="InterPro" id="IPR012358">
    <property type="entry name" value="EndopolyPtase_N1"/>
</dbReference>
<evidence type="ECO:0000256" key="11">
    <source>
        <dbReference type="ARBA" id="ARBA00023180"/>
    </source>
</evidence>
<dbReference type="EC" id="3.6.1.10" evidence="3 12"/>
<keyword evidence="9" id="KW-1133">Transmembrane helix</keyword>
<dbReference type="GO" id="GO:0000324">
    <property type="term" value="C:fungal-type vacuole"/>
    <property type="evidence" value="ECO:0007669"/>
    <property type="project" value="TreeGrafter"/>
</dbReference>
<feature type="compositionally biased region" description="Basic and acidic residues" evidence="13">
    <location>
        <begin position="515"/>
        <end position="529"/>
    </location>
</feature>
<accession>A0A427YR22</accession>
<dbReference type="OrthoDB" id="348678at2759"/>
<dbReference type="GO" id="GO:0005774">
    <property type="term" value="C:vacuolar membrane"/>
    <property type="evidence" value="ECO:0007669"/>
    <property type="project" value="UniProtKB-SubCell"/>
</dbReference>
<dbReference type="GO" id="GO:0000298">
    <property type="term" value="F:endopolyphosphatase activity"/>
    <property type="evidence" value="ECO:0007669"/>
    <property type="project" value="UniProtKB-EC"/>
</dbReference>
<dbReference type="GO" id="GO:0008081">
    <property type="term" value="F:phosphoric diester hydrolase activity"/>
    <property type="evidence" value="ECO:0007669"/>
    <property type="project" value="TreeGrafter"/>
</dbReference>
<feature type="compositionally biased region" description="Basic residues" evidence="13">
    <location>
        <begin position="530"/>
        <end position="544"/>
    </location>
</feature>
<evidence type="ECO:0000256" key="4">
    <source>
        <dbReference type="ARBA" id="ARBA00014458"/>
    </source>
</evidence>
<dbReference type="PANTHER" id="PTHR10340:SF55">
    <property type="entry name" value="ENDOPOLYPHOSPHATASE"/>
    <property type="match status" value="1"/>
</dbReference>
<evidence type="ECO:0000256" key="6">
    <source>
        <dbReference type="ARBA" id="ARBA00022692"/>
    </source>
</evidence>
<reference evidence="15 16" key="1">
    <citation type="submission" date="2018-11" db="EMBL/GenBank/DDBJ databases">
        <title>Genome sequence of Saitozyma podzolica DSM 27192.</title>
        <authorList>
            <person name="Aliyu H."/>
            <person name="Gorte O."/>
            <person name="Ochsenreither K."/>
        </authorList>
    </citation>
    <scope>NUCLEOTIDE SEQUENCE [LARGE SCALE GENOMIC DNA]</scope>
    <source>
        <strain evidence="15 16">DSM 27192</strain>
    </source>
</reference>
<evidence type="ECO:0000256" key="2">
    <source>
        <dbReference type="ARBA" id="ARBA00010399"/>
    </source>
</evidence>
<dbReference type="Proteomes" id="UP000279259">
    <property type="component" value="Unassembled WGS sequence"/>
</dbReference>
<feature type="region of interest" description="Disordered" evidence="13">
    <location>
        <begin position="465"/>
        <end position="552"/>
    </location>
</feature>
<keyword evidence="5 12" id="KW-0926">Vacuole</keyword>
<protein>
    <recommendedName>
        <fullName evidence="4 12">Endopolyphosphatase</fullName>
        <ecNumber evidence="3 12">3.6.1.10</ecNumber>
    </recommendedName>
</protein>
<evidence type="ECO:0000256" key="1">
    <source>
        <dbReference type="ARBA" id="ARBA00004576"/>
    </source>
</evidence>
<feature type="signal peptide" evidence="14">
    <location>
        <begin position="1"/>
        <end position="18"/>
    </location>
</feature>
<comment type="subcellular location">
    <subcellularLocation>
        <location evidence="1">Vacuole membrane</location>
        <topology evidence="1">Single-pass type II membrane protein</topology>
    </subcellularLocation>
</comment>
<keyword evidence="6" id="KW-0812">Transmembrane</keyword>
<dbReference type="GO" id="GO:0006798">
    <property type="term" value="P:polyphosphate catabolic process"/>
    <property type="evidence" value="ECO:0007669"/>
    <property type="project" value="TreeGrafter"/>
</dbReference>
<feature type="region of interest" description="Disordered" evidence="13">
    <location>
        <begin position="60"/>
        <end position="95"/>
    </location>
</feature>
<dbReference type="PANTHER" id="PTHR10340">
    <property type="entry name" value="SPHINGOMYELIN PHOSPHODIESTERASE"/>
    <property type="match status" value="1"/>
</dbReference>
<evidence type="ECO:0000313" key="15">
    <source>
        <dbReference type="EMBL" id="RSH93553.1"/>
    </source>
</evidence>
<name>A0A427YR22_9TREE</name>
<evidence type="ECO:0000256" key="5">
    <source>
        <dbReference type="ARBA" id="ARBA00022554"/>
    </source>
</evidence>
<comment type="function">
    <text evidence="12">Catalyzes the hydrolysis of inorganic polyphosphate (polyP) chains of many hundreds of phosphate residues into shorter lengths.</text>
</comment>
<evidence type="ECO:0000256" key="13">
    <source>
        <dbReference type="SAM" id="MobiDB-lite"/>
    </source>
</evidence>
<evidence type="ECO:0000256" key="14">
    <source>
        <dbReference type="SAM" id="SignalP"/>
    </source>
</evidence>
<feature type="compositionally biased region" description="Acidic residues" evidence="13">
    <location>
        <begin position="489"/>
        <end position="507"/>
    </location>
</feature>
<dbReference type="InterPro" id="IPR041805">
    <property type="entry name" value="ASMase/PPN1_MPP"/>
</dbReference>
<evidence type="ECO:0000256" key="10">
    <source>
        <dbReference type="ARBA" id="ARBA00023136"/>
    </source>
</evidence>
<dbReference type="GO" id="GO:0005615">
    <property type="term" value="C:extracellular space"/>
    <property type="evidence" value="ECO:0007669"/>
    <property type="project" value="TreeGrafter"/>
</dbReference>
<keyword evidence="16" id="KW-1185">Reference proteome</keyword>
<evidence type="ECO:0000256" key="3">
    <source>
        <dbReference type="ARBA" id="ARBA00012459"/>
    </source>
</evidence>
<keyword evidence="14" id="KW-0732">Signal</keyword>
<feature type="chain" id="PRO_5019014358" description="Endopolyphosphatase" evidence="14">
    <location>
        <begin position="19"/>
        <end position="720"/>
    </location>
</feature>
<dbReference type="InterPro" id="IPR029052">
    <property type="entry name" value="Metallo-depent_PP-like"/>
</dbReference>
<gene>
    <name evidence="15" type="primary">PPN1</name>
    <name evidence="15" type="ORF">EHS25_007911</name>
</gene>
<feature type="region of interest" description="Disordered" evidence="13">
    <location>
        <begin position="614"/>
        <end position="664"/>
    </location>
</feature>
<keyword evidence="10 12" id="KW-0472">Membrane</keyword>
<comment type="caution">
    <text evidence="15">The sequence shown here is derived from an EMBL/GenBank/DDBJ whole genome shotgun (WGS) entry which is preliminary data.</text>
</comment>
<dbReference type="CDD" id="cd00842">
    <property type="entry name" value="MPP_ASMase"/>
    <property type="match status" value="1"/>
</dbReference>
<keyword evidence="7 12" id="KW-0378">Hydrolase</keyword>
<dbReference type="GO" id="GO:0004309">
    <property type="term" value="F:exopolyphosphatase activity"/>
    <property type="evidence" value="ECO:0007669"/>
    <property type="project" value="TreeGrafter"/>
</dbReference>
<evidence type="ECO:0000313" key="16">
    <source>
        <dbReference type="Proteomes" id="UP000279259"/>
    </source>
</evidence>
<evidence type="ECO:0000256" key="8">
    <source>
        <dbReference type="ARBA" id="ARBA00022968"/>
    </source>
</evidence>
<dbReference type="STRING" id="1890683.A0A427YR22"/>
<evidence type="ECO:0000256" key="12">
    <source>
        <dbReference type="PIRNR" id="PIRNR027093"/>
    </source>
</evidence>
<feature type="compositionally biased region" description="Gly residues" evidence="13">
    <location>
        <begin position="644"/>
        <end position="659"/>
    </location>
</feature>
<keyword evidence="8" id="KW-0735">Signal-anchor</keyword>
<organism evidence="15 16">
    <name type="scientific">Saitozyma podzolica</name>
    <dbReference type="NCBI Taxonomy" id="1890683"/>
    <lineage>
        <taxon>Eukaryota</taxon>
        <taxon>Fungi</taxon>
        <taxon>Dikarya</taxon>
        <taxon>Basidiomycota</taxon>
        <taxon>Agaricomycotina</taxon>
        <taxon>Tremellomycetes</taxon>
        <taxon>Tremellales</taxon>
        <taxon>Trimorphomycetaceae</taxon>
        <taxon>Saitozyma</taxon>
    </lineage>
</organism>
<dbReference type="EMBL" id="RSCD01000004">
    <property type="protein sequence ID" value="RSH93553.1"/>
    <property type="molecule type" value="Genomic_DNA"/>
</dbReference>
<feature type="compositionally biased region" description="Gly residues" evidence="13">
    <location>
        <begin position="621"/>
        <end position="632"/>
    </location>
</feature>
<dbReference type="AlphaFoldDB" id="A0A427YR22"/>
<dbReference type="PIRSF" id="PIRSF027093">
    <property type="entry name" value="EndopolyPtase_N1"/>
    <property type="match status" value="1"/>
</dbReference>
<comment type="catalytic activity">
    <reaction evidence="12">
        <text>[phosphate](n+1) + n H2O = (n+1) phosphate + n H(+)</text>
        <dbReference type="Rhea" id="RHEA:22452"/>
        <dbReference type="Rhea" id="RHEA-COMP:14280"/>
        <dbReference type="ChEBI" id="CHEBI:15377"/>
        <dbReference type="ChEBI" id="CHEBI:15378"/>
        <dbReference type="ChEBI" id="CHEBI:16838"/>
        <dbReference type="ChEBI" id="CHEBI:43474"/>
        <dbReference type="EC" id="3.6.1.10"/>
    </reaction>
</comment>
<evidence type="ECO:0000256" key="9">
    <source>
        <dbReference type="ARBA" id="ARBA00022989"/>
    </source>
</evidence>
<comment type="similarity">
    <text evidence="2">Belongs to the endopolyphosphatase PPN1 family.</text>
</comment>
<keyword evidence="11" id="KW-0325">Glycoprotein</keyword>
<proteinExistence type="inferred from homology"/>
<sequence>MRTSLVLGVLSLVLSVSAEQAQVPLSASSKSSHKVVKRPLKGRFLHVTDFHPDPHYVAGGTFDSGCHRKPDKGKKKDVGPGMEDLSGPDGEDGQEVLKDKEDLAGPWGSGVSDCDSPMSLVNMTFDWLKKEWADEIDFVVWTGDNARHDIDRSLPRTPKEIFELNRMMVGKMLDTFPKGVPIVPSIGNNDIYPHNVMAAGPSSLTSEFLRIWKKFIPADAGHVFERGAYFSVEVIPDQLAVISLNTLFWYDTNTLVDGCKDRSTDPGALEMDWLEVQLSGFHERGMQVWLTGHVPPHEGTYYDNCYLRYGDLSLRYQDTIVGHLYGHMNIDHFFFFDVDDLEATHKDLKSKSTLNFPDTLSNLSIDAVTGQPLRHGNVLPSSSRMQIMGRSGNAGLVDTLKKDFDDMPGPKKIKMEDYAVINVGASVIPTYLPGLRIYTYNVSGVSRSFDEEVLDGAGAGAGDIVHDDVDASHDGLSSSRHPVRSIIGDQEEYEDAEGDVDVEEEEEGGKGGKKHKDDCSLPENEDKPHCTFKRKPRHYSKHSPSRSNKPLSPLGYIQYYLRDVDSRSKESPEWQIEYTTYKLDNLLPPNGTHETHRSHHPLPIPLRLLPGYDPDLFPPQGEGGEGGGGGAGELQDARIRRNGNGAGDAAGAGSGAGGDGADKDKDEKWEKFIKELKRITPWKMKDLTIPSYVKLARKLVAEKKLWKHFADIMFVSCNTV</sequence>
<evidence type="ECO:0000256" key="7">
    <source>
        <dbReference type="ARBA" id="ARBA00022801"/>
    </source>
</evidence>